<evidence type="ECO:0000313" key="2">
    <source>
        <dbReference type="Proteomes" id="UP000199513"/>
    </source>
</evidence>
<protein>
    <recommendedName>
        <fullName evidence="3">Lipoprotein</fullName>
    </recommendedName>
</protein>
<name>A0A1I2HJI3_9BACT</name>
<dbReference type="RefSeq" id="WP_091546583.1">
    <property type="nucleotide sequence ID" value="NZ_FONY01000024.1"/>
</dbReference>
<accession>A0A1I2HJI3</accession>
<reference evidence="1 2" key="1">
    <citation type="submission" date="2016-10" db="EMBL/GenBank/DDBJ databases">
        <authorList>
            <person name="de Groot N.N."/>
        </authorList>
    </citation>
    <scope>NUCLEOTIDE SEQUENCE [LARGE SCALE GENOMIC DNA]</scope>
    <source>
        <strain>GEY</strain>
        <strain evidence="2">DSM 9560</strain>
    </source>
</reference>
<dbReference type="PROSITE" id="PS51257">
    <property type="entry name" value="PROKAR_LIPOPROTEIN"/>
    <property type="match status" value="1"/>
</dbReference>
<organism evidence="1 2">
    <name type="scientific">Thermoflexibacter ruber</name>
    <dbReference type="NCBI Taxonomy" id="1003"/>
    <lineage>
        <taxon>Bacteria</taxon>
        <taxon>Pseudomonadati</taxon>
        <taxon>Bacteroidota</taxon>
        <taxon>Cytophagia</taxon>
        <taxon>Cytophagales</taxon>
        <taxon>Thermoflexibacteraceae</taxon>
        <taxon>Thermoflexibacter</taxon>
    </lineage>
</organism>
<dbReference type="EMBL" id="FONY01000024">
    <property type="protein sequence ID" value="SFF29852.1"/>
    <property type="molecule type" value="Genomic_DNA"/>
</dbReference>
<gene>
    <name evidence="1" type="ORF">SAMN04488541_102447</name>
</gene>
<evidence type="ECO:0000313" key="1">
    <source>
        <dbReference type="EMBL" id="SFF29852.1"/>
    </source>
</evidence>
<dbReference type="Proteomes" id="UP000199513">
    <property type="component" value="Unassembled WGS sequence"/>
</dbReference>
<sequence length="349" mass="38864">MSIKLIIFAFSLAAVFGCKGKSSDETAQASGQVVETLPLPDLDGDKKSETLFLTNPPPENDNGEAYTTVEVVFSKGGRFSHTNKYGYICIRKEFFGEDKLTDKFESKTSQYVGYFQHASLFQEKFLFLFGVSVESSEHNTIIRLGKSAEATKIVYDQNGLLVEARITYMDTGTEPSIVISENLSQGMSETEEDGFYLSYYVPYKIISLADSPSASGIAYATKQYNAEKYVWVEPQDISKIGIGYIDDKAYVFSNLSDDAFTLKVLQGWWEAGSGDESYRFEIKGNEWNDVSYAESEGGAAKISIKGNILSRKHSVYGQDQLKILRAGQGHFVYIHGDSGEKTVCHRIKE</sequence>
<dbReference type="AlphaFoldDB" id="A0A1I2HJI3"/>
<dbReference type="STRING" id="1003.SAMN04488541_102447"/>
<dbReference type="OrthoDB" id="9999693at2"/>
<proteinExistence type="predicted"/>
<evidence type="ECO:0008006" key="3">
    <source>
        <dbReference type="Google" id="ProtNLM"/>
    </source>
</evidence>
<keyword evidence="2" id="KW-1185">Reference proteome</keyword>